<dbReference type="Gene3D" id="3.40.50.1820">
    <property type="entry name" value="alpha/beta hydrolase"/>
    <property type="match status" value="1"/>
</dbReference>
<organism evidence="3">
    <name type="scientific">marine metagenome</name>
    <dbReference type="NCBI Taxonomy" id="408172"/>
    <lineage>
        <taxon>unclassified sequences</taxon>
        <taxon>metagenomes</taxon>
        <taxon>ecological metagenomes</taxon>
    </lineage>
</organism>
<gene>
    <name evidence="3" type="ORF">METZ01_LOCUS515848</name>
</gene>
<sequence>MDTKWIENGDIRLEVKLVGSGPVILCVHGWPELWYSWRHQMAYFSAQGYTVAAMNVRGYGGSSHPSEIAAYTLSELTSDVCAVAQTLSTDPVILFGHDWG</sequence>
<proteinExistence type="predicted"/>
<dbReference type="PANTHER" id="PTHR43329">
    <property type="entry name" value="EPOXIDE HYDROLASE"/>
    <property type="match status" value="1"/>
</dbReference>
<protein>
    <recommendedName>
        <fullName evidence="2">AB hydrolase-1 domain-containing protein</fullName>
    </recommendedName>
</protein>
<evidence type="ECO:0000259" key="2">
    <source>
        <dbReference type="Pfam" id="PF00561"/>
    </source>
</evidence>
<feature type="non-terminal residue" evidence="3">
    <location>
        <position position="100"/>
    </location>
</feature>
<name>A0A383F2C0_9ZZZZ</name>
<dbReference type="InterPro" id="IPR000639">
    <property type="entry name" value="Epox_hydrolase-like"/>
</dbReference>
<keyword evidence="1" id="KW-0378">Hydrolase</keyword>
<dbReference type="GO" id="GO:0016787">
    <property type="term" value="F:hydrolase activity"/>
    <property type="evidence" value="ECO:0007669"/>
    <property type="project" value="UniProtKB-KW"/>
</dbReference>
<dbReference type="AlphaFoldDB" id="A0A383F2C0"/>
<dbReference type="InterPro" id="IPR000073">
    <property type="entry name" value="AB_hydrolase_1"/>
</dbReference>
<dbReference type="Pfam" id="PF00561">
    <property type="entry name" value="Abhydrolase_1"/>
    <property type="match status" value="1"/>
</dbReference>
<feature type="domain" description="AB hydrolase-1" evidence="2">
    <location>
        <begin position="22"/>
        <end position="100"/>
    </location>
</feature>
<evidence type="ECO:0000313" key="3">
    <source>
        <dbReference type="EMBL" id="SVE62994.1"/>
    </source>
</evidence>
<dbReference type="EMBL" id="UINC01230740">
    <property type="protein sequence ID" value="SVE62994.1"/>
    <property type="molecule type" value="Genomic_DNA"/>
</dbReference>
<evidence type="ECO:0000256" key="1">
    <source>
        <dbReference type="ARBA" id="ARBA00022801"/>
    </source>
</evidence>
<reference evidence="3" key="1">
    <citation type="submission" date="2018-05" db="EMBL/GenBank/DDBJ databases">
        <authorList>
            <person name="Lanie J.A."/>
            <person name="Ng W.-L."/>
            <person name="Kazmierczak K.M."/>
            <person name="Andrzejewski T.M."/>
            <person name="Davidsen T.M."/>
            <person name="Wayne K.J."/>
            <person name="Tettelin H."/>
            <person name="Glass J.I."/>
            <person name="Rusch D."/>
            <person name="Podicherti R."/>
            <person name="Tsui H.-C.T."/>
            <person name="Winkler M.E."/>
        </authorList>
    </citation>
    <scope>NUCLEOTIDE SEQUENCE</scope>
</reference>
<dbReference type="SUPFAM" id="SSF53474">
    <property type="entry name" value="alpha/beta-Hydrolases"/>
    <property type="match status" value="1"/>
</dbReference>
<dbReference type="PRINTS" id="PR00412">
    <property type="entry name" value="EPOXHYDRLASE"/>
</dbReference>
<dbReference type="InterPro" id="IPR029058">
    <property type="entry name" value="AB_hydrolase_fold"/>
</dbReference>
<accession>A0A383F2C0</accession>